<evidence type="ECO:0000256" key="3">
    <source>
        <dbReference type="SAM" id="MobiDB-lite"/>
    </source>
</evidence>
<evidence type="ECO:0000256" key="2">
    <source>
        <dbReference type="SAM" id="Coils"/>
    </source>
</evidence>
<protein>
    <recommendedName>
        <fullName evidence="4">CCHC-type domain-containing protein</fullName>
    </recommendedName>
</protein>
<dbReference type="InterPro" id="IPR036875">
    <property type="entry name" value="Znf_CCHC_sf"/>
</dbReference>
<gene>
    <name evidence="5" type="ORF">PG996_011298</name>
</gene>
<dbReference type="Proteomes" id="UP001446871">
    <property type="component" value="Unassembled WGS sequence"/>
</dbReference>
<dbReference type="PROSITE" id="PS50158">
    <property type="entry name" value="ZF_CCHC"/>
    <property type="match status" value="1"/>
</dbReference>
<keyword evidence="1" id="KW-0862">Zinc</keyword>
<dbReference type="InterPro" id="IPR001878">
    <property type="entry name" value="Znf_CCHC"/>
</dbReference>
<keyword evidence="2" id="KW-0175">Coiled coil</keyword>
<dbReference type="Gene3D" id="4.10.60.10">
    <property type="entry name" value="Zinc finger, CCHC-type"/>
    <property type="match status" value="1"/>
</dbReference>
<sequence>MEKHRTIPYAAIERRNAVIKQSQVLGKARAAWYGTFTHIAGAKKMLNDFFKNRSKSTPFALTIADLNQDPEIAPPPDSGITMPMLPLLSSSTFKLPRQPGETTEPIWQCANCGRFGHTLGDCVVPSYDVGDIDGCPLCNSKEHLFDQCHNVSYMNLEMLLRILFFRREGKCQIRSDKEIYELFSQFIEYGKSQGNNVEDTLCSIPPWTRAFALNVLSDESNIQKLRQWDYSDLGLPVQADNTLTMERVLVGQLSSSYSLWLERKMAKQGKGKQVPKCDADNMAASDLEELSEARPTISVTKEKLQTTEAELNQAKADLSDARWRLDKFAQRLWDRPAAQGESLGIAKHVDPPTTPENLFGPPKQRKQDETDS</sequence>
<evidence type="ECO:0000259" key="4">
    <source>
        <dbReference type="PROSITE" id="PS50158"/>
    </source>
</evidence>
<evidence type="ECO:0000313" key="5">
    <source>
        <dbReference type="EMBL" id="KAK8057361.1"/>
    </source>
</evidence>
<keyword evidence="1" id="KW-0863">Zinc-finger</keyword>
<evidence type="ECO:0000313" key="6">
    <source>
        <dbReference type="Proteomes" id="UP001446871"/>
    </source>
</evidence>
<dbReference type="EMBL" id="JAQQWM010000007">
    <property type="protein sequence ID" value="KAK8057361.1"/>
    <property type="molecule type" value="Genomic_DNA"/>
</dbReference>
<feature type="domain" description="CCHC-type" evidence="4">
    <location>
        <begin position="109"/>
        <end position="122"/>
    </location>
</feature>
<feature type="region of interest" description="Disordered" evidence="3">
    <location>
        <begin position="339"/>
        <end position="372"/>
    </location>
</feature>
<feature type="coiled-coil region" evidence="2">
    <location>
        <begin position="297"/>
        <end position="331"/>
    </location>
</feature>
<comment type="caution">
    <text evidence="5">The sequence shown here is derived from an EMBL/GenBank/DDBJ whole genome shotgun (WGS) entry which is preliminary data.</text>
</comment>
<reference evidence="5 6" key="1">
    <citation type="submission" date="2023-01" db="EMBL/GenBank/DDBJ databases">
        <title>Analysis of 21 Apiospora genomes using comparative genomics revels a genus with tremendous synthesis potential of carbohydrate active enzymes and secondary metabolites.</title>
        <authorList>
            <person name="Sorensen T."/>
        </authorList>
    </citation>
    <scope>NUCLEOTIDE SEQUENCE [LARGE SCALE GENOMIC DNA]</scope>
    <source>
        <strain evidence="5 6">CBS 83171</strain>
    </source>
</reference>
<evidence type="ECO:0000256" key="1">
    <source>
        <dbReference type="PROSITE-ProRule" id="PRU00047"/>
    </source>
</evidence>
<keyword evidence="6" id="KW-1185">Reference proteome</keyword>
<name>A0ABR1UEN9_9PEZI</name>
<proteinExistence type="predicted"/>
<accession>A0ABR1UEN9</accession>
<dbReference type="SUPFAM" id="SSF57756">
    <property type="entry name" value="Retrovirus zinc finger-like domains"/>
    <property type="match status" value="1"/>
</dbReference>
<organism evidence="5 6">
    <name type="scientific">Apiospora saccharicola</name>
    <dbReference type="NCBI Taxonomy" id="335842"/>
    <lineage>
        <taxon>Eukaryota</taxon>
        <taxon>Fungi</taxon>
        <taxon>Dikarya</taxon>
        <taxon>Ascomycota</taxon>
        <taxon>Pezizomycotina</taxon>
        <taxon>Sordariomycetes</taxon>
        <taxon>Xylariomycetidae</taxon>
        <taxon>Amphisphaeriales</taxon>
        <taxon>Apiosporaceae</taxon>
        <taxon>Apiospora</taxon>
    </lineage>
</organism>
<keyword evidence="1" id="KW-0479">Metal-binding</keyword>